<dbReference type="PANTHER" id="PTHR31299:SF0">
    <property type="entry name" value="ESTERASE, PUTATIVE (AFU_ORTHOLOGUE AFUA_1G05850)-RELATED"/>
    <property type="match status" value="1"/>
</dbReference>
<evidence type="ECO:0008006" key="2">
    <source>
        <dbReference type="Google" id="ProtNLM"/>
    </source>
</evidence>
<reference evidence="1" key="1">
    <citation type="submission" date="2018-05" db="EMBL/GenBank/DDBJ databases">
        <authorList>
            <person name="Lanie J.A."/>
            <person name="Ng W.-L."/>
            <person name="Kazmierczak K.M."/>
            <person name="Andrzejewski T.M."/>
            <person name="Davidsen T.M."/>
            <person name="Wayne K.J."/>
            <person name="Tettelin H."/>
            <person name="Glass J.I."/>
            <person name="Rusch D."/>
            <person name="Podicherti R."/>
            <person name="Tsui H.-C.T."/>
            <person name="Winkler M.E."/>
        </authorList>
    </citation>
    <scope>NUCLEOTIDE SEQUENCE</scope>
</reference>
<dbReference type="Pfam" id="PF05139">
    <property type="entry name" value="Erythro_esteras"/>
    <property type="match status" value="1"/>
</dbReference>
<dbReference type="Gene3D" id="3.40.1660.10">
    <property type="entry name" value="EreA-like (biosynthetic domain)"/>
    <property type="match status" value="1"/>
</dbReference>
<dbReference type="InterPro" id="IPR052036">
    <property type="entry name" value="Hydrolase/PRTase-associated"/>
</dbReference>
<sequence length="121" mass="14095">MSITNDDEKSILINLESSIINLKNIEQLVDSVSDDVRFVLLGESTHGTHEFYKMRSEMTKLLVKKHNFQTILVEGDWPCFYKINKYMTTEDSSDNTAIESMDGIKKFPLWMWRNSIISELI</sequence>
<dbReference type="GO" id="GO:0046677">
    <property type="term" value="P:response to antibiotic"/>
    <property type="evidence" value="ECO:0007669"/>
    <property type="project" value="InterPro"/>
</dbReference>
<evidence type="ECO:0000313" key="1">
    <source>
        <dbReference type="EMBL" id="SVA82649.1"/>
    </source>
</evidence>
<accession>A0A381Z0C5</accession>
<organism evidence="1">
    <name type="scientific">marine metagenome</name>
    <dbReference type="NCBI Taxonomy" id="408172"/>
    <lineage>
        <taxon>unclassified sequences</taxon>
        <taxon>metagenomes</taxon>
        <taxon>ecological metagenomes</taxon>
    </lineage>
</organism>
<gene>
    <name evidence="1" type="ORF">METZ01_LOCUS135503</name>
</gene>
<name>A0A381Z0C5_9ZZZZ</name>
<dbReference type="AlphaFoldDB" id="A0A381Z0C5"/>
<dbReference type="PANTHER" id="PTHR31299">
    <property type="entry name" value="ESTERASE, PUTATIVE (AFU_ORTHOLOGUE AFUA_1G05850)-RELATED"/>
    <property type="match status" value="1"/>
</dbReference>
<dbReference type="SUPFAM" id="SSF159501">
    <property type="entry name" value="EreA/ChaN-like"/>
    <property type="match status" value="1"/>
</dbReference>
<protein>
    <recommendedName>
        <fullName evidence="2">Erythromycin esterase</fullName>
    </recommendedName>
</protein>
<feature type="non-terminal residue" evidence="1">
    <location>
        <position position="121"/>
    </location>
</feature>
<proteinExistence type="predicted"/>
<dbReference type="InterPro" id="IPR007815">
    <property type="entry name" value="Emycin_Estase"/>
</dbReference>
<dbReference type="EMBL" id="UINC01019511">
    <property type="protein sequence ID" value="SVA82649.1"/>
    <property type="molecule type" value="Genomic_DNA"/>
</dbReference>